<evidence type="ECO:0000313" key="2">
    <source>
        <dbReference type="Proteomes" id="UP001372834"/>
    </source>
</evidence>
<dbReference type="AlphaFoldDB" id="A0AAN8RUY5"/>
<proteinExistence type="predicted"/>
<comment type="caution">
    <text evidence="1">The sequence shown here is derived from an EMBL/GenBank/DDBJ whole genome shotgun (WGS) entry which is preliminary data.</text>
</comment>
<reference evidence="1 2" key="1">
    <citation type="submission" date="2023-10" db="EMBL/GenBank/DDBJ databases">
        <title>Genomes of two closely related lineages of the louse Polyplax serrata with different host specificities.</title>
        <authorList>
            <person name="Martinu J."/>
            <person name="Tarabai H."/>
            <person name="Stefka J."/>
            <person name="Hypsa V."/>
        </authorList>
    </citation>
    <scope>NUCLEOTIDE SEQUENCE [LARGE SCALE GENOMIC DNA]</scope>
    <source>
        <strain evidence="1">HR10_N</strain>
    </source>
</reference>
<gene>
    <name evidence="1" type="ORF">RUM43_005810</name>
</gene>
<sequence>MSSSNEIKDLNANRQEFVNNYCTIRDCFYYKEDYKECKSLKGRFQQYFIFGETIDCSPYKMKWKLCDKCAYGNEEACDELIREENKLREKRLKTALQNDVWKKRDSPPADWNKELPDWAKEKLKVSYLNVANQSCVIL</sequence>
<name>A0AAN8RUY5_POLSC</name>
<dbReference type="EMBL" id="JAWJWE010000037">
    <property type="protein sequence ID" value="KAK6625511.1"/>
    <property type="molecule type" value="Genomic_DNA"/>
</dbReference>
<organism evidence="1 2">
    <name type="scientific">Polyplax serrata</name>
    <name type="common">Common mouse louse</name>
    <dbReference type="NCBI Taxonomy" id="468196"/>
    <lineage>
        <taxon>Eukaryota</taxon>
        <taxon>Metazoa</taxon>
        <taxon>Ecdysozoa</taxon>
        <taxon>Arthropoda</taxon>
        <taxon>Hexapoda</taxon>
        <taxon>Insecta</taxon>
        <taxon>Pterygota</taxon>
        <taxon>Neoptera</taxon>
        <taxon>Paraneoptera</taxon>
        <taxon>Psocodea</taxon>
        <taxon>Troctomorpha</taxon>
        <taxon>Phthiraptera</taxon>
        <taxon>Anoplura</taxon>
        <taxon>Polyplacidae</taxon>
        <taxon>Polyplax</taxon>
    </lineage>
</organism>
<dbReference type="Proteomes" id="UP001372834">
    <property type="component" value="Unassembled WGS sequence"/>
</dbReference>
<protein>
    <submittedName>
        <fullName evidence="1">Uncharacterized protein</fullName>
    </submittedName>
</protein>
<evidence type="ECO:0000313" key="1">
    <source>
        <dbReference type="EMBL" id="KAK6625511.1"/>
    </source>
</evidence>
<accession>A0AAN8RUY5</accession>
<dbReference type="InterPro" id="IPR021475">
    <property type="entry name" value="Pants/Emi1-like"/>
</dbReference>
<dbReference type="Pfam" id="PF11326">
    <property type="entry name" value="PANTS-like"/>
    <property type="match status" value="1"/>
</dbReference>